<dbReference type="EMBL" id="FRDI01000008">
    <property type="protein sequence ID" value="SHN66884.1"/>
    <property type="molecule type" value="Genomic_DNA"/>
</dbReference>
<gene>
    <name evidence="3" type="ORF">SAMN02745728_01705</name>
</gene>
<evidence type="ECO:0000313" key="4">
    <source>
        <dbReference type="Proteomes" id="UP000186469"/>
    </source>
</evidence>
<dbReference type="STRING" id="1121455.SAMN02745728_01705"/>
<dbReference type="OrthoDB" id="5378899at2"/>
<dbReference type="Proteomes" id="UP000186469">
    <property type="component" value="Unassembled WGS sequence"/>
</dbReference>
<organism evidence="3 4">
    <name type="scientific">Desulfovibrio litoralis DSM 11393</name>
    <dbReference type="NCBI Taxonomy" id="1121455"/>
    <lineage>
        <taxon>Bacteria</taxon>
        <taxon>Pseudomonadati</taxon>
        <taxon>Thermodesulfobacteriota</taxon>
        <taxon>Desulfovibrionia</taxon>
        <taxon>Desulfovibrionales</taxon>
        <taxon>Desulfovibrionaceae</taxon>
        <taxon>Desulfovibrio</taxon>
    </lineage>
</organism>
<feature type="domain" description="Type VI secretion system spike protein VgrG3-like C-terminal" evidence="2">
    <location>
        <begin position="246"/>
        <end position="429"/>
    </location>
</feature>
<keyword evidence="1" id="KW-0175">Coiled coil</keyword>
<protein>
    <recommendedName>
        <fullName evidence="2">Type VI secretion system spike protein VgrG3-like C-terminal domain-containing protein</fullName>
    </recommendedName>
</protein>
<keyword evidence="4" id="KW-1185">Reference proteome</keyword>
<dbReference type="Pfam" id="PF21277">
    <property type="entry name" value="T6SS_VgrG3-like_C"/>
    <property type="match status" value="1"/>
</dbReference>
<dbReference type="InterPro" id="IPR049073">
    <property type="entry name" value="T6SS_VgrG3-like_C"/>
</dbReference>
<name>A0A1M7T854_9BACT</name>
<evidence type="ECO:0000259" key="2">
    <source>
        <dbReference type="Pfam" id="PF21277"/>
    </source>
</evidence>
<proteinExistence type="predicted"/>
<accession>A0A1M7T854</accession>
<dbReference type="AlphaFoldDB" id="A0A1M7T854"/>
<sequence length="775" mass="87108">MRIPLNQSNQGISTANAGAVASVPSINAFYKQGAWDGLANLSQNANKLFVAIQEESLKDKEKLESLEDMEALQRLEQAHQERDLENREKYQGKNAEGVDLDMLGYSKSLLEPELAKRTGERARYFALKANDIQNKYVNHSNVYKLGELEKYKSSILKASDDKLALALSDPNISAFDKQRMTNERIAEERAFNAEAFDSSGKEAVFNGNLNEAIQNDAFLRLQQEIDNGNFVFQADENNPNSVYYLAASKESGGRGSSAIGYDKNGGTSYGTYQFSSKQGTAQNFVDWLAQNGSPEVKERFAKLGGFNTGSKKGAAAQMWLACVKDGLITPELETKFIQERMVNPASSKLSPTLQQTIKDNPILGSAFVSTVIQHGTGGASRLMNEAYSKNKDGKIETLLHDLYEARKGNFPSSTPEVQASVARRLEEEKRSLIEHKEAVLNADFNKLSYPNQQKILNYSAQKQEHHRKLAEEQEENSIYQTLVKNNESLPFELQEANAFKVIDGYRDKPELQEKLSQRFKGHLERQKTVVKAQDQSIINQFLINMEKNKTGRFDALANVEQIEGLSREGKELLTKKLTEGSYNKKTALNQKATIDARRLVDNGTLKTQEEIDSYALDNELTFEQAEQLGKYYADGGKLGRFSQKDVDRVMLMLDVDPNKYDGEDIYQTILRTPGLLKDGLAPSVDNLRQIISGFIMDGETQDKTRTYLGYGVDENYLEAVKNKQGSQWLPDISELSAEEKARYAQTPEVQKMIKDGESEKTAIRRYYKRLKGLPE</sequence>
<dbReference type="RefSeq" id="WP_072697397.1">
    <property type="nucleotide sequence ID" value="NZ_FRDI01000008.1"/>
</dbReference>
<evidence type="ECO:0000313" key="3">
    <source>
        <dbReference type="EMBL" id="SHN66884.1"/>
    </source>
</evidence>
<reference evidence="3 4" key="1">
    <citation type="submission" date="2016-12" db="EMBL/GenBank/DDBJ databases">
        <authorList>
            <person name="Song W.-J."/>
            <person name="Kurnit D.M."/>
        </authorList>
    </citation>
    <scope>NUCLEOTIDE SEQUENCE [LARGE SCALE GENOMIC DNA]</scope>
    <source>
        <strain evidence="3 4">DSM 11393</strain>
    </source>
</reference>
<feature type="coiled-coil region" evidence="1">
    <location>
        <begin position="422"/>
        <end position="475"/>
    </location>
</feature>
<evidence type="ECO:0000256" key="1">
    <source>
        <dbReference type="SAM" id="Coils"/>
    </source>
</evidence>